<accession>A0A5Q4VDI7</accession>
<comment type="caution">
    <text evidence="2">The sequence shown here is derived from an EMBL/GenBank/DDBJ whole genome shotgun (WGS) entry which is preliminary data.</text>
</comment>
<keyword evidence="1" id="KW-0812">Transmembrane</keyword>
<keyword evidence="1" id="KW-1133">Transmembrane helix</keyword>
<gene>
    <name evidence="2" type="ORF">FIM25_06350</name>
</gene>
<dbReference type="AlphaFoldDB" id="A0A5Q4VDI7"/>
<dbReference type="OrthoDB" id="1436654at2"/>
<feature type="transmembrane region" description="Helical" evidence="1">
    <location>
        <begin position="151"/>
        <end position="173"/>
    </location>
</feature>
<feature type="transmembrane region" description="Helical" evidence="1">
    <location>
        <begin position="666"/>
        <end position="687"/>
    </location>
</feature>
<dbReference type="EMBL" id="VDMB01000006">
    <property type="protein sequence ID" value="TYT75018.1"/>
    <property type="molecule type" value="Genomic_DNA"/>
</dbReference>
<proteinExistence type="predicted"/>
<feature type="transmembrane region" description="Helical" evidence="1">
    <location>
        <begin position="427"/>
        <end position="444"/>
    </location>
</feature>
<feature type="transmembrane region" description="Helical" evidence="1">
    <location>
        <begin position="539"/>
        <end position="569"/>
    </location>
</feature>
<sequence>MMEKERESVVRVKLRFQEKMGLLLPHVRKKIMEQVQAIALIVLYLVAFQTLVLGIPVAESATVALGIAIIVVGLAFFMEGLFLGLMPLGDAIGIRLPQKSGLGVILLFAFILGLGVTFAEPAIGVLQLTGAFIKAWDAPLLFLLLNKHAEALRHAVGVGVGLAVVLGMLRFMYQWSLKPFLYISVGFLLFFSLWSFYDANMHPLLSLAWDAGGATTGPVTVPLVLALGMGICRVVSRGGVDGGGFGVVTLASLIPVFTVLFLGLFFLPAVPSPMSQEAFFSSENREKVLFLFEDETDLRAYALKNASEASQLSLLGGREEMQAFLKTLQEDGELRRRIFGSNERSSLEKWAVSQGSPEQRMEIFGSSEAVRRAVAEYSGMAVRPDTGAFLLRNGIESVQAIVPLSLFLILVLVGWLREKLPRADEIVLGLFFATLGMFLFNVGIEMGLSRLGNQVGGALPASFKRIELVEQTRILPHFDEGLIHTALGPGGEKTRFFYANLNGGYVQVPFEKERLDAETGRYTFVPAKGPMFGHDGHPAGFIVVLLFAFVMGYGATLAEPALNALGLTVETLTVGAFRKSLLMQTVAVGVGIGISVGVVKIIWGVPLLYLIVPPYLLLLVLTWFSTEEFVNIGWDSAGVTTGPITVPLVLSMGLGISSQVGAVEGFGILACAFVYPIVCVLAVGLLIRMRKQAMLQSPVA</sequence>
<feature type="transmembrane region" description="Helical" evidence="1">
    <location>
        <begin position="63"/>
        <end position="88"/>
    </location>
</feature>
<feature type="transmembrane region" description="Helical" evidence="1">
    <location>
        <begin position="180"/>
        <end position="197"/>
    </location>
</feature>
<feature type="transmembrane region" description="Helical" evidence="1">
    <location>
        <begin position="217"/>
        <end position="235"/>
    </location>
</feature>
<feature type="transmembrane region" description="Helical" evidence="1">
    <location>
        <begin position="607"/>
        <end position="625"/>
    </location>
</feature>
<feature type="transmembrane region" description="Helical" evidence="1">
    <location>
        <begin position="397"/>
        <end position="415"/>
    </location>
</feature>
<protein>
    <submittedName>
        <fullName evidence="2">DUF1538 domain-containing protein</fullName>
    </submittedName>
</protein>
<feature type="transmembrane region" description="Helical" evidence="1">
    <location>
        <begin position="581"/>
        <end position="601"/>
    </location>
</feature>
<feature type="transmembrane region" description="Helical" evidence="1">
    <location>
        <begin position="37"/>
        <end position="57"/>
    </location>
</feature>
<keyword evidence="1" id="KW-0472">Membrane</keyword>
<evidence type="ECO:0000313" key="3">
    <source>
        <dbReference type="Proteomes" id="UP000321899"/>
    </source>
</evidence>
<feature type="transmembrane region" description="Helical" evidence="1">
    <location>
        <begin position="247"/>
        <end position="267"/>
    </location>
</feature>
<dbReference type="InterPro" id="IPR011435">
    <property type="entry name" value="UmpAB"/>
</dbReference>
<feature type="transmembrane region" description="Helical" evidence="1">
    <location>
        <begin position="637"/>
        <end position="660"/>
    </location>
</feature>
<evidence type="ECO:0000313" key="2">
    <source>
        <dbReference type="EMBL" id="TYT75018.1"/>
    </source>
</evidence>
<dbReference type="Proteomes" id="UP000321899">
    <property type="component" value="Unassembled WGS sequence"/>
</dbReference>
<evidence type="ECO:0000256" key="1">
    <source>
        <dbReference type="SAM" id="Phobius"/>
    </source>
</evidence>
<keyword evidence="3" id="KW-1185">Reference proteome</keyword>
<organism evidence="2 3">
    <name type="scientific">Desulfobotulus mexicanus</name>
    <dbReference type="NCBI Taxonomy" id="2586642"/>
    <lineage>
        <taxon>Bacteria</taxon>
        <taxon>Pseudomonadati</taxon>
        <taxon>Thermodesulfobacteriota</taxon>
        <taxon>Desulfobacteria</taxon>
        <taxon>Desulfobacterales</taxon>
        <taxon>Desulfobacteraceae</taxon>
        <taxon>Desulfobotulus</taxon>
    </lineage>
</organism>
<feature type="transmembrane region" description="Helical" evidence="1">
    <location>
        <begin position="100"/>
        <end position="119"/>
    </location>
</feature>
<name>A0A5Q4VDI7_9BACT</name>
<dbReference type="Pfam" id="PF07556">
    <property type="entry name" value="DUF1538"/>
    <property type="match status" value="2"/>
</dbReference>
<reference evidence="2 3" key="1">
    <citation type="submission" date="2019-06" db="EMBL/GenBank/DDBJ databases">
        <title>Desulfobotulus mexicanus sp. nov., a novel sulfate-reducing bacterium isolated from the sediment of an alkaline crater lake in Mexico.</title>
        <authorList>
            <person name="Hirschler-Rea A."/>
        </authorList>
    </citation>
    <scope>NUCLEOTIDE SEQUENCE [LARGE SCALE GENOMIC DNA]</scope>
    <source>
        <strain evidence="2 3">PAR22N</strain>
    </source>
</reference>